<dbReference type="Pfam" id="PF10397">
    <property type="entry name" value="ADSL_C"/>
    <property type="match status" value="1"/>
</dbReference>
<proteinExistence type="inferred from homology"/>
<dbReference type="Pfam" id="PF00206">
    <property type="entry name" value="Lyase_1"/>
    <property type="match status" value="1"/>
</dbReference>
<dbReference type="KEGG" id="vab:WPS_12290"/>
<comment type="pathway">
    <text evidence="3">Purine metabolism; IMP biosynthesis via de novo pathway; 5-amino-1-(5-phospho-D-ribosyl)imidazole-4-carboxamide from 5-amino-1-(5-phospho-D-ribosyl)imidazole-4-carboxylate: step 2/2.</text>
</comment>
<dbReference type="InterPro" id="IPR019468">
    <property type="entry name" value="AdenyloSucc_lyase_C"/>
</dbReference>
<comment type="catalytic activity">
    <reaction evidence="3">
        <text>N(6)-(1,2-dicarboxyethyl)-AMP = fumarate + AMP</text>
        <dbReference type="Rhea" id="RHEA:16853"/>
        <dbReference type="ChEBI" id="CHEBI:29806"/>
        <dbReference type="ChEBI" id="CHEBI:57567"/>
        <dbReference type="ChEBI" id="CHEBI:456215"/>
        <dbReference type="EC" id="4.3.2.2"/>
    </reaction>
</comment>
<evidence type="ECO:0000313" key="7">
    <source>
        <dbReference type="Proteomes" id="UP001317532"/>
    </source>
</evidence>
<dbReference type="EMBL" id="AP025523">
    <property type="protein sequence ID" value="BDE05953.1"/>
    <property type="molecule type" value="Genomic_DNA"/>
</dbReference>
<dbReference type="InterPro" id="IPR004769">
    <property type="entry name" value="Pur_lyase"/>
</dbReference>
<evidence type="ECO:0000256" key="1">
    <source>
        <dbReference type="ARBA" id="ARBA00023239"/>
    </source>
</evidence>
<dbReference type="PRINTS" id="PR00149">
    <property type="entry name" value="FUMRATELYASE"/>
</dbReference>
<evidence type="ECO:0000313" key="6">
    <source>
        <dbReference type="EMBL" id="BDE05953.1"/>
    </source>
</evidence>
<reference evidence="6 7" key="1">
    <citation type="journal article" date="2022" name="ISME Commun">
        <title>Vulcanimicrobium alpinus gen. nov. sp. nov., the first cultivated representative of the candidate phylum 'Eremiobacterota', is a metabolically versatile aerobic anoxygenic phototroph.</title>
        <authorList>
            <person name="Yabe S."/>
            <person name="Muto K."/>
            <person name="Abe K."/>
            <person name="Yokota A."/>
            <person name="Staudigel H."/>
            <person name="Tebo B.M."/>
        </authorList>
    </citation>
    <scope>NUCLEOTIDE SEQUENCE [LARGE SCALE GENOMIC DNA]</scope>
    <source>
        <strain evidence="6 7">WC8-2</strain>
    </source>
</reference>
<accession>A0AAN2C9G1</accession>
<name>A0AAN2C9G1_UNVUL</name>
<dbReference type="GO" id="GO:0004018">
    <property type="term" value="F:N6-(1,2-dicarboxyethyl)AMP AMP-lyase (fumarate-forming) activity"/>
    <property type="evidence" value="ECO:0007669"/>
    <property type="project" value="UniProtKB-UniRule"/>
</dbReference>
<comment type="similarity">
    <text evidence="3">Belongs to the lyase 1 family. Adenylosuccinate lyase subfamily.</text>
</comment>
<dbReference type="InterPro" id="IPR020557">
    <property type="entry name" value="Fumarate_lyase_CS"/>
</dbReference>
<dbReference type="Proteomes" id="UP001317532">
    <property type="component" value="Chromosome"/>
</dbReference>
<evidence type="ECO:0000256" key="2">
    <source>
        <dbReference type="NCBIfam" id="TIGR00928"/>
    </source>
</evidence>
<dbReference type="PANTHER" id="PTHR43172">
    <property type="entry name" value="ADENYLOSUCCINATE LYASE"/>
    <property type="match status" value="1"/>
</dbReference>
<dbReference type="NCBIfam" id="TIGR00928">
    <property type="entry name" value="purB"/>
    <property type="match status" value="1"/>
</dbReference>
<comment type="pathway">
    <text evidence="3">Purine metabolism; AMP biosynthesis via de novo pathway; AMP from IMP: step 2/2.</text>
</comment>
<dbReference type="InterPro" id="IPR000362">
    <property type="entry name" value="Fumarate_lyase_fam"/>
</dbReference>
<dbReference type="PANTHER" id="PTHR43172:SF1">
    <property type="entry name" value="ADENYLOSUCCINATE LYASE"/>
    <property type="match status" value="1"/>
</dbReference>
<dbReference type="InterPro" id="IPR008948">
    <property type="entry name" value="L-Aspartase-like"/>
</dbReference>
<dbReference type="SMART" id="SM00998">
    <property type="entry name" value="ADSL_C"/>
    <property type="match status" value="1"/>
</dbReference>
<organism evidence="6 7">
    <name type="scientific">Vulcanimicrobium alpinum</name>
    <dbReference type="NCBI Taxonomy" id="3016050"/>
    <lineage>
        <taxon>Bacteria</taxon>
        <taxon>Bacillati</taxon>
        <taxon>Vulcanimicrobiota</taxon>
        <taxon>Vulcanimicrobiia</taxon>
        <taxon>Vulcanimicrobiales</taxon>
        <taxon>Vulcanimicrobiaceae</taxon>
        <taxon>Vulcanimicrobium</taxon>
    </lineage>
</organism>
<protein>
    <recommendedName>
        <fullName evidence="2 3">Adenylosuccinate lyase</fullName>
        <shortName evidence="3">ASL</shortName>
        <ecNumber evidence="2 3">4.3.2.2</ecNumber>
    </recommendedName>
    <alternativeName>
        <fullName evidence="3">Adenylosuccinase</fullName>
    </alternativeName>
</protein>
<dbReference type="Gene3D" id="1.10.40.30">
    <property type="entry name" value="Fumarase/aspartase (C-terminal domain)"/>
    <property type="match status" value="1"/>
</dbReference>
<evidence type="ECO:0000256" key="3">
    <source>
        <dbReference type="RuleBase" id="RU361172"/>
    </source>
</evidence>
<dbReference type="GO" id="GO:0044208">
    <property type="term" value="P:'de novo' AMP biosynthetic process"/>
    <property type="evidence" value="ECO:0007669"/>
    <property type="project" value="TreeGrafter"/>
</dbReference>
<dbReference type="Gene3D" id="1.20.200.10">
    <property type="entry name" value="Fumarase/aspartase (Central domain)"/>
    <property type="match status" value="1"/>
</dbReference>
<dbReference type="Gene3D" id="1.10.275.60">
    <property type="match status" value="1"/>
</dbReference>
<dbReference type="PROSITE" id="PS00163">
    <property type="entry name" value="FUMARATE_LYASES"/>
    <property type="match status" value="1"/>
</dbReference>
<dbReference type="EC" id="4.3.2.2" evidence="2 3"/>
<feature type="domain" description="Adenylosuccinate lyase C-terminal" evidence="5">
    <location>
        <begin position="387"/>
        <end position="472"/>
    </location>
</feature>
<keyword evidence="3" id="KW-0658">Purine biosynthesis</keyword>
<evidence type="ECO:0000259" key="5">
    <source>
        <dbReference type="SMART" id="SM00998"/>
    </source>
</evidence>
<comment type="catalytic activity">
    <reaction evidence="3">
        <text>(2S)-2-[5-amino-1-(5-phospho-beta-D-ribosyl)imidazole-4-carboxamido]succinate = 5-amino-1-(5-phospho-beta-D-ribosyl)imidazole-4-carboxamide + fumarate</text>
        <dbReference type="Rhea" id="RHEA:23920"/>
        <dbReference type="ChEBI" id="CHEBI:29806"/>
        <dbReference type="ChEBI" id="CHEBI:58443"/>
        <dbReference type="ChEBI" id="CHEBI:58475"/>
        <dbReference type="EC" id="4.3.2.2"/>
    </reaction>
</comment>
<keyword evidence="1 3" id="KW-0456">Lyase</keyword>
<dbReference type="InterPro" id="IPR022761">
    <property type="entry name" value="Fumarate_lyase_N"/>
</dbReference>
<feature type="region of interest" description="Disordered" evidence="4">
    <location>
        <begin position="456"/>
        <end position="482"/>
    </location>
</feature>
<gene>
    <name evidence="6" type="primary">purB</name>
    <name evidence="6" type="ORF">WPS_12290</name>
</gene>
<dbReference type="SUPFAM" id="SSF48557">
    <property type="entry name" value="L-aspartase-like"/>
    <property type="match status" value="1"/>
</dbReference>
<dbReference type="AlphaFoldDB" id="A0AAN2C9G1"/>
<sequence>MVVEAVPEHGAKATRRTVNDTSYASPFSWRYARPALREIFSERERRKLWRAVWIALAEAQQRAGLVSAAEVADLRAHRDEIDLDAALAIEREIGHDLMAEIRVFARQATVGGGKIHLGATSMDIEDNVETFRMRLALARILEALDELLLAFAARIERHADLVCMGYTHLQPAEPTTLGYRLAVYAQDLLIDRAMLHAAREQLTAKGIRGAVGTSASYTRLLDGTGHSPQEQEDEVLAHFDLQARDVATQTYPRKLDYLLLSTLAGMGASLSKFAFDVRILASPGFGDIAEPFGAKQVGSSAMPFKRNPVMAERIDSLARLLPGYADAAWQNAATNLLERTLDDSANRRTILPEALLCSDEILTLAKKIVEGLRVDERRIAENLRTYGPFAGTEAILMEAAKRGGDRQELHEVIRESAMHAYDALAAGETNPLARLLADDERIGRWVDPAEVRERLDPTSHVGDAPERARRLAKRIRDTVPKQ</sequence>
<keyword evidence="7" id="KW-1185">Reference proteome</keyword>
<dbReference type="GO" id="GO:0005829">
    <property type="term" value="C:cytosol"/>
    <property type="evidence" value="ECO:0007669"/>
    <property type="project" value="TreeGrafter"/>
</dbReference>
<evidence type="ECO:0000256" key="4">
    <source>
        <dbReference type="SAM" id="MobiDB-lite"/>
    </source>
</evidence>
<dbReference type="GO" id="GO:0070626">
    <property type="term" value="F:(S)-2-(5-amino-1-(5-phospho-D-ribosyl)imidazole-4-carboxamido) succinate lyase (fumarate-forming) activity"/>
    <property type="evidence" value="ECO:0007669"/>
    <property type="project" value="TreeGrafter"/>
</dbReference>